<evidence type="ECO:0000313" key="1">
    <source>
        <dbReference type="EMBL" id="RVT53974.1"/>
    </source>
</evidence>
<name>A0A437K126_9BURK</name>
<keyword evidence="2" id="KW-1185">Reference proteome</keyword>
<protein>
    <submittedName>
        <fullName evidence="1">Uncharacterized protein</fullName>
    </submittedName>
</protein>
<gene>
    <name evidence="1" type="ORF">ENE75_03600</name>
</gene>
<dbReference type="EMBL" id="SACT01000001">
    <property type="protein sequence ID" value="RVT53974.1"/>
    <property type="molecule type" value="Genomic_DNA"/>
</dbReference>
<dbReference type="Proteomes" id="UP000288178">
    <property type="component" value="Unassembled WGS sequence"/>
</dbReference>
<reference evidence="1 2" key="1">
    <citation type="submission" date="2019-01" db="EMBL/GenBank/DDBJ databases">
        <authorList>
            <person name="Chen W.-M."/>
        </authorList>
    </citation>
    <scope>NUCLEOTIDE SEQUENCE [LARGE SCALE GENOMIC DNA]</scope>
    <source>
        <strain evidence="1 2">ICH-3</strain>
    </source>
</reference>
<accession>A0A437K126</accession>
<organism evidence="1 2">
    <name type="scientific">Rubrivivax albus</name>
    <dbReference type="NCBI Taxonomy" id="2499835"/>
    <lineage>
        <taxon>Bacteria</taxon>
        <taxon>Pseudomonadati</taxon>
        <taxon>Pseudomonadota</taxon>
        <taxon>Betaproteobacteria</taxon>
        <taxon>Burkholderiales</taxon>
        <taxon>Sphaerotilaceae</taxon>
        <taxon>Rubrivivax</taxon>
    </lineage>
</organism>
<proteinExistence type="predicted"/>
<evidence type="ECO:0000313" key="2">
    <source>
        <dbReference type="Proteomes" id="UP000288178"/>
    </source>
</evidence>
<dbReference type="AlphaFoldDB" id="A0A437K126"/>
<sequence length="68" mass="7492">MSEFQVLSFPRGVTTVAPCTSRARAWLEFYELKAIMERARPLVAGGLPLEVVLNQMLAADLGEQGVQQ</sequence>
<comment type="caution">
    <text evidence="1">The sequence shown here is derived from an EMBL/GenBank/DDBJ whole genome shotgun (WGS) entry which is preliminary data.</text>
</comment>
<dbReference type="RefSeq" id="WP_128195683.1">
    <property type="nucleotide sequence ID" value="NZ_SACT01000001.1"/>
</dbReference>